<keyword evidence="1" id="KW-0175">Coiled coil</keyword>
<dbReference type="EMBL" id="JALJAT010000007">
    <property type="protein sequence ID" value="KAK4468210.1"/>
    <property type="molecule type" value="Genomic_DNA"/>
</dbReference>
<dbReference type="PANTHER" id="PTHR22382:SF7">
    <property type="entry name" value="RIKEN CDNA 4921504E06 GENE"/>
    <property type="match status" value="1"/>
</dbReference>
<proteinExistence type="predicted"/>
<dbReference type="Pfam" id="PF15821">
    <property type="entry name" value="DUF4709"/>
    <property type="match status" value="1"/>
</dbReference>
<dbReference type="Proteomes" id="UP001292079">
    <property type="component" value="Unassembled WGS sequence"/>
</dbReference>
<evidence type="ECO:0000259" key="2">
    <source>
        <dbReference type="Pfam" id="PF15821"/>
    </source>
</evidence>
<comment type="caution">
    <text evidence="3">The sequence shown here is derived from an EMBL/GenBank/DDBJ whole genome shotgun (WGS) entry which is preliminary data.</text>
</comment>
<evidence type="ECO:0000313" key="3">
    <source>
        <dbReference type="EMBL" id="KAK4468210.1"/>
    </source>
</evidence>
<sequence length="457" mass="52854">MASINNKPSELKQSLLTNRIQDSMYIDYHLLADILPKPPELPIPKEPSFIPNELYNLTISNHYTMKLFVDSSSQTEISEIYNLNELKNKLNNLILLINDYPIQMNHIKNASNYEMKLLIDKILLNIYEIMKIRIDNLSKSYTMSIEQIRGACRTQLANTIAVLNGLINTVKQRDKTLIEVLKSALSAVQSQVRSLIDQRDQSEQKVNILTNQLNEIKENYTKLEKQLHDKDIELTTCKQKMISTESRLNEVLTSMNNLREENCKLEKDYACNRDNEMKQLKQQLDDLLKNKEILEHECNSLRIELGRLNQKSKVLEPITENTNNSALREQALIAEIIRLRRDLNRLQEASETRIRCLKNRLKAFTEETFKRNALETKVSQLHTAALKYANQFDQLTTSNKQNHGFTDNNEITRSNSTCRLYLPPVTLPALQNNISQQNTLELRVSLKSTRPSLVGID</sequence>
<protein>
    <recommendedName>
        <fullName evidence="2">DUF4709 domain-containing protein</fullName>
    </recommendedName>
</protein>
<dbReference type="InterPro" id="IPR040119">
    <property type="entry name" value="C10orf67-like"/>
</dbReference>
<feature type="coiled-coil region" evidence="1">
    <location>
        <begin position="185"/>
        <end position="367"/>
    </location>
</feature>
<dbReference type="PANTHER" id="PTHR22382">
    <property type="entry name" value="RIKEN CDNA 4921504E06 GENE"/>
    <property type="match status" value="1"/>
</dbReference>
<evidence type="ECO:0000313" key="4">
    <source>
        <dbReference type="Proteomes" id="UP001292079"/>
    </source>
</evidence>
<feature type="domain" description="DUF4709" evidence="2">
    <location>
        <begin position="58"/>
        <end position="163"/>
    </location>
</feature>
<dbReference type="AlphaFoldDB" id="A0AAE1Z6V8"/>
<organism evidence="3 4">
    <name type="scientific">Schistosoma mekongi</name>
    <name type="common">Parasitic worm</name>
    <dbReference type="NCBI Taxonomy" id="38744"/>
    <lineage>
        <taxon>Eukaryota</taxon>
        <taxon>Metazoa</taxon>
        <taxon>Spiralia</taxon>
        <taxon>Lophotrochozoa</taxon>
        <taxon>Platyhelminthes</taxon>
        <taxon>Trematoda</taxon>
        <taxon>Digenea</taxon>
        <taxon>Strigeidida</taxon>
        <taxon>Schistosomatoidea</taxon>
        <taxon>Schistosomatidae</taxon>
        <taxon>Schistosoma</taxon>
    </lineage>
</organism>
<gene>
    <name evidence="3" type="ORF">MN116_008368</name>
</gene>
<reference evidence="3" key="1">
    <citation type="submission" date="2022-04" db="EMBL/GenBank/DDBJ databases">
        <authorList>
            <person name="Xu L."/>
            <person name="Lv Z."/>
        </authorList>
    </citation>
    <scope>NUCLEOTIDE SEQUENCE</scope>
    <source>
        <strain evidence="3">LV_2022a</strain>
    </source>
</reference>
<evidence type="ECO:0000256" key="1">
    <source>
        <dbReference type="SAM" id="Coils"/>
    </source>
</evidence>
<accession>A0AAE1Z6V8</accession>
<keyword evidence="4" id="KW-1185">Reference proteome</keyword>
<dbReference type="InterPro" id="IPR031651">
    <property type="entry name" value="DUF4709"/>
</dbReference>
<name>A0AAE1Z6V8_SCHME</name>
<reference evidence="3" key="2">
    <citation type="journal article" date="2023" name="Infect Dis Poverty">
        <title>Chromosome-scale genome of the human blood fluke Schistosoma mekongi and its implications for public health.</title>
        <authorList>
            <person name="Zhou M."/>
            <person name="Xu L."/>
            <person name="Xu D."/>
            <person name="Chen W."/>
            <person name="Khan J."/>
            <person name="Hu Y."/>
            <person name="Huang H."/>
            <person name="Wei H."/>
            <person name="Zhang Y."/>
            <person name="Chusongsang P."/>
            <person name="Tanasarnprasert K."/>
            <person name="Hu X."/>
            <person name="Limpanont Y."/>
            <person name="Lv Z."/>
        </authorList>
    </citation>
    <scope>NUCLEOTIDE SEQUENCE</scope>
    <source>
        <strain evidence="3">LV_2022a</strain>
    </source>
</reference>